<dbReference type="Proteomes" id="UP000031666">
    <property type="component" value="Unassembled WGS sequence"/>
</dbReference>
<evidence type="ECO:0000313" key="10">
    <source>
        <dbReference type="Proteomes" id="UP000031666"/>
    </source>
</evidence>
<comment type="pathway">
    <text evidence="2">Cofactor biosynthesis; ubiquinone biosynthesis.</text>
</comment>
<evidence type="ECO:0000256" key="2">
    <source>
        <dbReference type="ARBA" id="ARBA00004749"/>
    </source>
</evidence>
<dbReference type="NCBIfam" id="NF006461">
    <property type="entry name" value="PRK08850.1"/>
    <property type="match status" value="1"/>
</dbReference>
<comment type="caution">
    <text evidence="9">The sequence shown here is derived from an EMBL/GenBank/DDBJ whole genome shotgun (WGS) entry which is preliminary data.</text>
</comment>
<dbReference type="InterPro" id="IPR010971">
    <property type="entry name" value="UbiH/COQ6"/>
</dbReference>
<name>A0A0B8QG77_9VIBR</name>
<feature type="domain" description="FAD-binding" evidence="8">
    <location>
        <begin position="5"/>
        <end position="320"/>
    </location>
</feature>
<keyword evidence="6" id="KW-0560">Oxidoreductase</keyword>
<reference evidence="9 10" key="2">
    <citation type="submission" date="2015-01" db="EMBL/GenBank/DDBJ databases">
        <authorList>
            <consortium name="NBRP consortium"/>
            <person name="Sawabe T."/>
            <person name="Meirelles P."/>
            <person name="Feng G."/>
            <person name="Sayaka M."/>
            <person name="Hattori M."/>
            <person name="Ohkuma M."/>
        </authorList>
    </citation>
    <scope>NUCLEOTIDE SEQUENCE [LARGE SCALE GENOMIC DNA]</scope>
    <source>
        <strain evidence="10">JCM 19241</strain>
    </source>
</reference>
<dbReference type="InterPro" id="IPR018168">
    <property type="entry name" value="Ubi_Hdrlase_CS"/>
</dbReference>
<dbReference type="PROSITE" id="PS01304">
    <property type="entry name" value="UBIH"/>
    <property type="match status" value="1"/>
</dbReference>
<dbReference type="InterPro" id="IPR036188">
    <property type="entry name" value="FAD/NAD-bd_sf"/>
</dbReference>
<gene>
    <name evidence="9" type="ORF">JCM19241_4724</name>
</gene>
<evidence type="ECO:0000256" key="6">
    <source>
        <dbReference type="ARBA" id="ARBA00023002"/>
    </source>
</evidence>
<dbReference type="InterPro" id="IPR002938">
    <property type="entry name" value="FAD-bd"/>
</dbReference>
<dbReference type="Gene3D" id="3.50.50.60">
    <property type="entry name" value="FAD/NAD(P)-binding domain"/>
    <property type="match status" value="2"/>
</dbReference>
<keyword evidence="5" id="KW-0274">FAD</keyword>
<evidence type="ECO:0000256" key="7">
    <source>
        <dbReference type="ARBA" id="ARBA00023033"/>
    </source>
</evidence>
<protein>
    <submittedName>
        <fullName evidence="9">2-octaprenyl-3-methyl-6-methoxy-1,4-benzoquinol hydroxylase</fullName>
    </submittedName>
</protein>
<comment type="cofactor">
    <cofactor evidence="1">
        <name>FAD</name>
        <dbReference type="ChEBI" id="CHEBI:57692"/>
    </cofactor>
</comment>
<dbReference type="AlphaFoldDB" id="A0A0B8QG77"/>
<dbReference type="NCBIfam" id="TIGR01988">
    <property type="entry name" value="Ubi-OHases"/>
    <property type="match status" value="1"/>
</dbReference>
<sequence>MIKNVDLAIVGGGMVGLTLALALKDTDMRIAIIEGAEAKEISDEPASRVSALSRASERILERLGAWDNIAQHRCTPYNQMQVWEKDSFAKIEFTANDVLQDNLGYIVENQIIASGLLKQVEQMPNVTFYRPNRCQSLVVGEREAWLTLDNGQNLTAKLVVAADGANSWVRQQQDIPLTEWDYDHTAIVCNVEMEEPHQHTARQVFTKHGPLAFLPIDDDKLCSIVWSQQTDRATELLNLSEEDFIKHLVVDFDLQLGRVQSISERQGIPLRMRYARDFARSRIALVGDAAHTIHPLAGQGVNLGMLDAASLAEELQKLWDSGKDIGDYLNLRHYERWRKAEAVKMISAMQVFKELFSGDDPVKKLVRGMGMNLAGSLPGFKNEVMHRALGLKGDLPKLAR</sequence>
<evidence type="ECO:0000256" key="4">
    <source>
        <dbReference type="ARBA" id="ARBA00022630"/>
    </source>
</evidence>
<dbReference type="SUPFAM" id="SSF51905">
    <property type="entry name" value="FAD/NAD(P)-binding domain"/>
    <property type="match status" value="1"/>
</dbReference>
<reference evidence="9 10" key="1">
    <citation type="submission" date="2015-01" db="EMBL/GenBank/DDBJ databases">
        <title>Vibrio sp. C94 JCM 19241 whole genome shotgun sequence.</title>
        <authorList>
            <person name="Sawabe T."/>
            <person name="Meirelles P."/>
            <person name="Feng G."/>
            <person name="Sayaka M."/>
            <person name="Hattori M."/>
            <person name="Ohkuma M."/>
        </authorList>
    </citation>
    <scope>NUCLEOTIDE SEQUENCE [LARGE SCALE GENOMIC DNA]</scope>
    <source>
        <strain evidence="10">JCM 19241</strain>
    </source>
</reference>
<accession>A0A0B8QG77</accession>
<dbReference type="STRING" id="1481914.JCM19241_4724"/>
<dbReference type="EMBL" id="BBSC01000009">
    <property type="protein sequence ID" value="GAM77601.1"/>
    <property type="molecule type" value="Genomic_DNA"/>
</dbReference>
<dbReference type="GO" id="GO:0006744">
    <property type="term" value="P:ubiquinone biosynthetic process"/>
    <property type="evidence" value="ECO:0007669"/>
    <property type="project" value="UniProtKB-UniPathway"/>
</dbReference>
<keyword evidence="7" id="KW-0503">Monooxygenase</keyword>
<evidence type="ECO:0000259" key="8">
    <source>
        <dbReference type="Pfam" id="PF01494"/>
    </source>
</evidence>
<evidence type="ECO:0000256" key="3">
    <source>
        <dbReference type="ARBA" id="ARBA00005349"/>
    </source>
</evidence>
<dbReference type="UniPathway" id="UPA00232"/>
<proteinExistence type="inferred from homology"/>
<dbReference type="PANTHER" id="PTHR43876:SF7">
    <property type="entry name" value="UBIQUINONE BIOSYNTHESIS MONOOXYGENASE COQ6, MITOCHONDRIAL"/>
    <property type="match status" value="1"/>
</dbReference>
<evidence type="ECO:0000256" key="5">
    <source>
        <dbReference type="ARBA" id="ARBA00022827"/>
    </source>
</evidence>
<evidence type="ECO:0000313" key="9">
    <source>
        <dbReference type="EMBL" id="GAM77601.1"/>
    </source>
</evidence>
<dbReference type="GO" id="GO:0019168">
    <property type="term" value="F:2-polyprenylphenol 6-hydroxylase activity"/>
    <property type="evidence" value="ECO:0007669"/>
    <property type="project" value="TreeGrafter"/>
</dbReference>
<keyword evidence="4" id="KW-0285">Flavoprotein</keyword>
<organism evidence="9 10">
    <name type="scientific">Vibrio ishigakensis</name>
    <dbReference type="NCBI Taxonomy" id="1481914"/>
    <lineage>
        <taxon>Bacteria</taxon>
        <taxon>Pseudomonadati</taxon>
        <taxon>Pseudomonadota</taxon>
        <taxon>Gammaproteobacteria</taxon>
        <taxon>Vibrionales</taxon>
        <taxon>Vibrionaceae</taxon>
        <taxon>Vibrio</taxon>
    </lineage>
</organism>
<dbReference type="Pfam" id="PF01494">
    <property type="entry name" value="FAD_binding_3"/>
    <property type="match status" value="1"/>
</dbReference>
<evidence type="ECO:0000256" key="1">
    <source>
        <dbReference type="ARBA" id="ARBA00001974"/>
    </source>
</evidence>
<dbReference type="PRINTS" id="PR00420">
    <property type="entry name" value="RNGMNOXGNASE"/>
</dbReference>
<dbReference type="FunFam" id="3.50.50.60:FF:000062">
    <property type="entry name" value="FAD-dependent 2-octaprenylphenol hydroxylase"/>
    <property type="match status" value="1"/>
</dbReference>
<comment type="similarity">
    <text evidence="3">Belongs to the UbiH/COQ6 family.</text>
</comment>
<dbReference type="PANTHER" id="PTHR43876">
    <property type="entry name" value="UBIQUINONE BIOSYNTHESIS MONOOXYGENASE COQ6, MITOCHONDRIAL"/>
    <property type="match status" value="1"/>
</dbReference>
<dbReference type="GO" id="GO:0071949">
    <property type="term" value="F:FAD binding"/>
    <property type="evidence" value="ECO:0007669"/>
    <property type="project" value="InterPro"/>
</dbReference>
<dbReference type="InterPro" id="IPR051205">
    <property type="entry name" value="UbiH/COQ6_monooxygenase"/>
</dbReference>